<dbReference type="EMBL" id="BPLR01018799">
    <property type="protein sequence ID" value="GIZ02330.1"/>
    <property type="molecule type" value="Genomic_DNA"/>
</dbReference>
<proteinExistence type="predicted"/>
<reference evidence="1 2" key="1">
    <citation type="submission" date="2021-06" db="EMBL/GenBank/DDBJ databases">
        <title>Caerostris extrusa draft genome.</title>
        <authorList>
            <person name="Kono N."/>
            <person name="Arakawa K."/>
        </authorList>
    </citation>
    <scope>NUCLEOTIDE SEQUENCE [LARGE SCALE GENOMIC DNA]</scope>
</reference>
<protein>
    <submittedName>
        <fullName evidence="1">Uncharacterized protein</fullName>
    </submittedName>
</protein>
<gene>
    <name evidence="1" type="ORF">CEXT_474151</name>
</gene>
<organism evidence="1 2">
    <name type="scientific">Caerostris extrusa</name>
    <name type="common">Bark spider</name>
    <name type="synonym">Caerostris bankana</name>
    <dbReference type="NCBI Taxonomy" id="172846"/>
    <lineage>
        <taxon>Eukaryota</taxon>
        <taxon>Metazoa</taxon>
        <taxon>Ecdysozoa</taxon>
        <taxon>Arthropoda</taxon>
        <taxon>Chelicerata</taxon>
        <taxon>Arachnida</taxon>
        <taxon>Araneae</taxon>
        <taxon>Araneomorphae</taxon>
        <taxon>Entelegynae</taxon>
        <taxon>Araneoidea</taxon>
        <taxon>Araneidae</taxon>
        <taxon>Caerostris</taxon>
    </lineage>
</organism>
<sequence length="37" mass="4051">MDIFCQQECPVVTTLRHRATDPEVGAGRCTGTNNQDS</sequence>
<evidence type="ECO:0000313" key="1">
    <source>
        <dbReference type="EMBL" id="GIZ02330.1"/>
    </source>
</evidence>
<evidence type="ECO:0000313" key="2">
    <source>
        <dbReference type="Proteomes" id="UP001054945"/>
    </source>
</evidence>
<dbReference type="AlphaFoldDB" id="A0AAV4Y780"/>
<keyword evidence="2" id="KW-1185">Reference proteome</keyword>
<feature type="non-terminal residue" evidence="1">
    <location>
        <position position="37"/>
    </location>
</feature>
<dbReference type="Proteomes" id="UP001054945">
    <property type="component" value="Unassembled WGS sequence"/>
</dbReference>
<comment type="caution">
    <text evidence="1">The sequence shown here is derived from an EMBL/GenBank/DDBJ whole genome shotgun (WGS) entry which is preliminary data.</text>
</comment>
<accession>A0AAV4Y780</accession>
<name>A0AAV4Y780_CAEEX</name>